<keyword evidence="2" id="KW-0931">ER-Golgi transport</keyword>
<dbReference type="PANTHER" id="PTHR10984:SF25">
    <property type="entry name" value="ENDOPLASMIC RETICULUM-GOLGI INTERMEDIATE COMPARTMENT PROTEIN 3"/>
    <property type="match status" value="1"/>
</dbReference>
<comment type="subcellular location">
    <subcellularLocation>
        <location evidence="2">Endoplasmic reticulum membrane</location>
        <topology evidence="2">Multi-pass membrane protein</topology>
    </subcellularLocation>
    <subcellularLocation>
        <location evidence="2">Endoplasmic reticulum-Golgi intermediate compartment membrane</location>
        <topology evidence="2">Multi-pass membrane protein</topology>
    </subcellularLocation>
    <subcellularLocation>
        <location evidence="2">Golgi apparatus membrane</location>
        <topology evidence="2">Multi-pass membrane protein</topology>
    </subcellularLocation>
</comment>
<name>A0A8C4XL60_FALTI</name>
<dbReference type="GO" id="GO:0000139">
    <property type="term" value="C:Golgi membrane"/>
    <property type="evidence" value="ECO:0007669"/>
    <property type="project" value="UniProtKB-SubCell"/>
</dbReference>
<evidence type="ECO:0000313" key="4">
    <source>
        <dbReference type="Ensembl" id="ENSFTIP00000004944.1"/>
    </source>
</evidence>
<dbReference type="GO" id="GO:0005789">
    <property type="term" value="C:endoplasmic reticulum membrane"/>
    <property type="evidence" value="ECO:0007669"/>
    <property type="project" value="UniProtKB-SubCell"/>
</dbReference>
<keyword evidence="5" id="KW-1185">Reference proteome</keyword>
<dbReference type="OrthoDB" id="270930at2759"/>
<evidence type="ECO:0000256" key="1">
    <source>
        <dbReference type="ARBA" id="ARBA00005648"/>
    </source>
</evidence>
<dbReference type="InterPro" id="IPR039542">
    <property type="entry name" value="Erv_N"/>
</dbReference>
<dbReference type="Ensembl" id="ENSFTIT00000005189.1">
    <property type="protein sequence ID" value="ENSFTIP00000004944.1"/>
    <property type="gene ID" value="ENSFTIG00000003435.1"/>
</dbReference>
<dbReference type="InterPro" id="IPR045888">
    <property type="entry name" value="Erv"/>
</dbReference>
<evidence type="ECO:0000313" key="5">
    <source>
        <dbReference type="Proteomes" id="UP000694562"/>
    </source>
</evidence>
<dbReference type="GO" id="GO:0030134">
    <property type="term" value="C:COPII-coated ER to Golgi transport vesicle"/>
    <property type="evidence" value="ECO:0007669"/>
    <property type="project" value="TreeGrafter"/>
</dbReference>
<dbReference type="PANTHER" id="PTHR10984">
    <property type="entry name" value="ENDOPLASMIC RETICULUM-GOLGI INTERMEDIATE COMPARTMENT PROTEIN"/>
    <property type="match status" value="1"/>
</dbReference>
<keyword evidence="2" id="KW-0256">Endoplasmic reticulum</keyword>
<keyword evidence="2" id="KW-0333">Golgi apparatus</keyword>
<evidence type="ECO:0000256" key="2">
    <source>
        <dbReference type="RuleBase" id="RU369013"/>
    </source>
</evidence>
<dbReference type="Proteomes" id="UP000694562">
    <property type="component" value="Unplaced"/>
</dbReference>
<keyword evidence="2" id="KW-0813">Transport</keyword>
<reference evidence="4" key="1">
    <citation type="submission" date="2025-08" db="UniProtKB">
        <authorList>
            <consortium name="Ensembl"/>
        </authorList>
    </citation>
    <scope>IDENTIFICATION</scope>
</reference>
<dbReference type="GO" id="GO:0006890">
    <property type="term" value="P:retrograde vesicle-mediated transport, Golgi to endoplasmic reticulum"/>
    <property type="evidence" value="ECO:0007669"/>
    <property type="project" value="TreeGrafter"/>
</dbReference>
<sequence>GHAAPWGVAVRGFPGSLEDFRVEACGGALAERGSLFFLCTSVHLELYADASGGAKLKASLDVIFPRVPCAYLSVNAMDVAGEQQLDVEHNPFKQRLDKAASHVTPEAERHSKMLFCFSWMDALIVFPSLYACCEIHGKKGRLNSEHFQEPAPVSHICFVL</sequence>
<evidence type="ECO:0000259" key="3">
    <source>
        <dbReference type="Pfam" id="PF13850"/>
    </source>
</evidence>
<dbReference type="Pfam" id="PF13850">
    <property type="entry name" value="ERGIC_N"/>
    <property type="match status" value="1"/>
</dbReference>
<dbReference type="AlphaFoldDB" id="A0A8C4XL60"/>
<protein>
    <recommendedName>
        <fullName evidence="2">Endoplasmic reticulum-Golgi intermediate compartment protein</fullName>
    </recommendedName>
</protein>
<comment type="similarity">
    <text evidence="1 2">Belongs to the ERGIC family.</text>
</comment>
<accession>A0A8C4XL60</accession>
<feature type="domain" description="Endoplasmic reticulum vesicle transporter N-terminal" evidence="3">
    <location>
        <begin position="38"/>
        <end position="85"/>
    </location>
</feature>
<comment type="function">
    <text evidence="2">Plays a role in transport between endoplasmic reticulum and Golgi.</text>
</comment>
<proteinExistence type="inferred from homology"/>
<dbReference type="GO" id="GO:0006888">
    <property type="term" value="P:endoplasmic reticulum to Golgi vesicle-mediated transport"/>
    <property type="evidence" value="ECO:0007669"/>
    <property type="project" value="UniProtKB-UniRule"/>
</dbReference>
<reference evidence="4" key="2">
    <citation type="submission" date="2025-09" db="UniProtKB">
        <authorList>
            <consortium name="Ensembl"/>
        </authorList>
    </citation>
    <scope>IDENTIFICATION</scope>
</reference>
<dbReference type="GO" id="GO:0033116">
    <property type="term" value="C:endoplasmic reticulum-Golgi intermediate compartment membrane"/>
    <property type="evidence" value="ECO:0007669"/>
    <property type="project" value="UniProtKB-SubCell"/>
</dbReference>
<organism evidence="4 5">
    <name type="scientific">Falco tinnunculus</name>
    <name type="common">Common kestrel</name>
    <dbReference type="NCBI Taxonomy" id="100819"/>
    <lineage>
        <taxon>Eukaryota</taxon>
        <taxon>Metazoa</taxon>
        <taxon>Chordata</taxon>
        <taxon>Craniata</taxon>
        <taxon>Vertebrata</taxon>
        <taxon>Euteleostomi</taxon>
        <taxon>Archelosauria</taxon>
        <taxon>Archosauria</taxon>
        <taxon>Dinosauria</taxon>
        <taxon>Saurischia</taxon>
        <taxon>Theropoda</taxon>
        <taxon>Coelurosauria</taxon>
        <taxon>Aves</taxon>
        <taxon>Neognathae</taxon>
        <taxon>Neoaves</taxon>
        <taxon>Telluraves</taxon>
        <taxon>Australaves</taxon>
        <taxon>Falconiformes</taxon>
        <taxon>Falconidae</taxon>
        <taxon>Falco</taxon>
    </lineage>
</organism>